<feature type="signal peptide" evidence="1">
    <location>
        <begin position="1"/>
        <end position="33"/>
    </location>
</feature>
<organism evidence="2 3">
    <name type="scientific">Mycena alexandri</name>
    <dbReference type="NCBI Taxonomy" id="1745969"/>
    <lineage>
        <taxon>Eukaryota</taxon>
        <taxon>Fungi</taxon>
        <taxon>Dikarya</taxon>
        <taxon>Basidiomycota</taxon>
        <taxon>Agaricomycotina</taxon>
        <taxon>Agaricomycetes</taxon>
        <taxon>Agaricomycetidae</taxon>
        <taxon>Agaricales</taxon>
        <taxon>Marasmiineae</taxon>
        <taxon>Mycenaceae</taxon>
        <taxon>Mycena</taxon>
    </lineage>
</organism>
<evidence type="ECO:0000313" key="2">
    <source>
        <dbReference type="EMBL" id="KAJ7018419.1"/>
    </source>
</evidence>
<comment type="caution">
    <text evidence="2">The sequence shown here is derived from an EMBL/GenBank/DDBJ whole genome shotgun (WGS) entry which is preliminary data.</text>
</comment>
<evidence type="ECO:0008006" key="4">
    <source>
        <dbReference type="Google" id="ProtNLM"/>
    </source>
</evidence>
<evidence type="ECO:0000256" key="1">
    <source>
        <dbReference type="SAM" id="SignalP"/>
    </source>
</evidence>
<feature type="chain" id="PRO_5042062299" description="Secreted protein" evidence="1">
    <location>
        <begin position="34"/>
        <end position="86"/>
    </location>
</feature>
<name>A0AAD6S079_9AGAR</name>
<reference evidence="2" key="1">
    <citation type="submission" date="2023-03" db="EMBL/GenBank/DDBJ databases">
        <title>Massive genome expansion in bonnet fungi (Mycena s.s.) driven by repeated elements and novel gene families across ecological guilds.</title>
        <authorList>
            <consortium name="Lawrence Berkeley National Laboratory"/>
            <person name="Harder C.B."/>
            <person name="Miyauchi S."/>
            <person name="Viragh M."/>
            <person name="Kuo A."/>
            <person name="Thoen E."/>
            <person name="Andreopoulos B."/>
            <person name="Lu D."/>
            <person name="Skrede I."/>
            <person name="Drula E."/>
            <person name="Henrissat B."/>
            <person name="Morin E."/>
            <person name="Kohler A."/>
            <person name="Barry K."/>
            <person name="LaButti K."/>
            <person name="Morin E."/>
            <person name="Salamov A."/>
            <person name="Lipzen A."/>
            <person name="Mereny Z."/>
            <person name="Hegedus B."/>
            <person name="Baldrian P."/>
            <person name="Stursova M."/>
            <person name="Weitz H."/>
            <person name="Taylor A."/>
            <person name="Grigoriev I.V."/>
            <person name="Nagy L.G."/>
            <person name="Martin F."/>
            <person name="Kauserud H."/>
        </authorList>
    </citation>
    <scope>NUCLEOTIDE SEQUENCE</scope>
    <source>
        <strain evidence="2">CBHHK200</strain>
    </source>
</reference>
<protein>
    <recommendedName>
        <fullName evidence="4">Secreted protein</fullName>
    </recommendedName>
</protein>
<gene>
    <name evidence="2" type="ORF">C8F04DRAFT_1151608</name>
</gene>
<accession>A0AAD6S079</accession>
<keyword evidence="3" id="KW-1185">Reference proteome</keyword>
<sequence length="86" mass="9621">MQDSQTPHRTPSTSHILVLPVLALSRVLPTASCTALKLSQDPQGFKVLKSASLCIEVKSSSRRTHHLYQCQISSCRLKSRYVKTRN</sequence>
<dbReference type="Proteomes" id="UP001218188">
    <property type="component" value="Unassembled WGS sequence"/>
</dbReference>
<evidence type="ECO:0000313" key="3">
    <source>
        <dbReference type="Proteomes" id="UP001218188"/>
    </source>
</evidence>
<keyword evidence="1" id="KW-0732">Signal</keyword>
<dbReference type="AlphaFoldDB" id="A0AAD6S079"/>
<proteinExistence type="predicted"/>
<dbReference type="EMBL" id="JARJCM010000341">
    <property type="protein sequence ID" value="KAJ7018419.1"/>
    <property type="molecule type" value="Genomic_DNA"/>
</dbReference>